<protein>
    <recommendedName>
        <fullName evidence="5">Pentatricopeptide repeat-containing protein, chloroplastic</fullName>
    </recommendedName>
</protein>
<dbReference type="AlphaFoldDB" id="A0A813M3D3"/>
<proteinExistence type="predicted"/>
<evidence type="ECO:0008006" key="5">
    <source>
        <dbReference type="Google" id="ProtNLM"/>
    </source>
</evidence>
<dbReference type="PANTHER" id="PTHR47447">
    <property type="entry name" value="OS03G0856100 PROTEIN"/>
    <property type="match status" value="1"/>
</dbReference>
<dbReference type="InterPro" id="IPR011990">
    <property type="entry name" value="TPR-like_helical_dom_sf"/>
</dbReference>
<dbReference type="EMBL" id="CAJNNW010037152">
    <property type="protein sequence ID" value="CAE8739777.1"/>
    <property type="molecule type" value="Genomic_DNA"/>
</dbReference>
<name>A0A813M3D3_POLGL</name>
<comment type="caution">
    <text evidence="3">The sequence shown here is derived from an EMBL/GenBank/DDBJ whole genome shotgun (WGS) entry which is preliminary data.</text>
</comment>
<accession>A0A813M3D3</accession>
<dbReference type="Gene3D" id="1.25.40.10">
    <property type="entry name" value="Tetratricopeptide repeat domain"/>
    <property type="match status" value="1"/>
</dbReference>
<reference evidence="3" key="1">
    <citation type="submission" date="2021-02" db="EMBL/GenBank/DDBJ databases">
        <authorList>
            <person name="Dougan E. K."/>
            <person name="Rhodes N."/>
            <person name="Thang M."/>
            <person name="Chan C."/>
        </authorList>
    </citation>
    <scope>NUCLEOTIDE SEQUENCE</scope>
</reference>
<dbReference type="PROSITE" id="PS51375">
    <property type="entry name" value="PPR"/>
    <property type="match status" value="1"/>
</dbReference>
<evidence type="ECO:0000313" key="4">
    <source>
        <dbReference type="Proteomes" id="UP000626109"/>
    </source>
</evidence>
<dbReference type="PANTHER" id="PTHR47447:SF17">
    <property type="entry name" value="OS12G0638900 PROTEIN"/>
    <property type="match status" value="1"/>
</dbReference>
<keyword evidence="1" id="KW-0677">Repeat</keyword>
<organism evidence="3 4">
    <name type="scientific">Polarella glacialis</name>
    <name type="common">Dinoflagellate</name>
    <dbReference type="NCBI Taxonomy" id="89957"/>
    <lineage>
        <taxon>Eukaryota</taxon>
        <taxon>Sar</taxon>
        <taxon>Alveolata</taxon>
        <taxon>Dinophyceae</taxon>
        <taxon>Suessiales</taxon>
        <taxon>Suessiaceae</taxon>
        <taxon>Polarella</taxon>
    </lineage>
</organism>
<sequence length="269" mass="28454">FASIISAFGEGLQWERAVSWLRGAQQVEGINELAAHNSAMAACERTGQWQRALLLMSLPGLEPDVFSLGSCLSARGKAGDWEGALGFLAEMLTRGLRSNVVTLATAVAACSRGGAWAASLALVALARLSRLEVVPVARLSLMAALEAAGRWVTSLQLLQEVLTGAGADEGALLAVEVGDEVRLRLHNSALAACSAGFQWQRALSLLADAQRGCLEPNTLTQKAVIDAFEMASQPWPAPRLLQAVQKDACASQEGLGFGRMRMVGRIRCG</sequence>
<dbReference type="Pfam" id="PF01535">
    <property type="entry name" value="PPR"/>
    <property type="match status" value="1"/>
</dbReference>
<dbReference type="Proteomes" id="UP000626109">
    <property type="component" value="Unassembled WGS sequence"/>
</dbReference>
<gene>
    <name evidence="3" type="ORF">PGLA2088_LOCUS49760</name>
</gene>
<feature type="repeat" description="PPR" evidence="2">
    <location>
        <begin position="64"/>
        <end position="98"/>
    </location>
</feature>
<dbReference type="InterPro" id="IPR002885">
    <property type="entry name" value="PPR_rpt"/>
</dbReference>
<feature type="non-terminal residue" evidence="3">
    <location>
        <position position="269"/>
    </location>
</feature>
<evidence type="ECO:0000313" key="3">
    <source>
        <dbReference type="EMBL" id="CAE8739777.1"/>
    </source>
</evidence>
<evidence type="ECO:0000256" key="2">
    <source>
        <dbReference type="PROSITE-ProRule" id="PRU00708"/>
    </source>
</evidence>
<evidence type="ECO:0000256" key="1">
    <source>
        <dbReference type="ARBA" id="ARBA00022737"/>
    </source>
</evidence>